<accession>A0A6I1MR55</accession>
<name>A0A6I1MR55_9CLOT</name>
<protein>
    <submittedName>
        <fullName evidence="2">Heavy metal transporter</fullName>
    </submittedName>
</protein>
<sequence>MDRVHYNVNGLVNSTNKTHIKNALDKIEGIQQVCVDVARGSVEVIFNEQVKVEDIKKCIEDTGYNIYN</sequence>
<dbReference type="SUPFAM" id="SSF55008">
    <property type="entry name" value="HMA, heavy metal-associated domain"/>
    <property type="match status" value="1"/>
</dbReference>
<dbReference type="CDD" id="cd00371">
    <property type="entry name" value="HMA"/>
    <property type="match status" value="1"/>
</dbReference>
<dbReference type="PROSITE" id="PS50846">
    <property type="entry name" value="HMA_2"/>
    <property type="match status" value="1"/>
</dbReference>
<dbReference type="Gene3D" id="3.30.70.100">
    <property type="match status" value="1"/>
</dbReference>
<feature type="domain" description="HMA" evidence="1">
    <location>
        <begin position="2"/>
        <end position="67"/>
    </location>
</feature>
<organism evidence="2 3">
    <name type="scientific">Clostridium tarantellae</name>
    <dbReference type="NCBI Taxonomy" id="39493"/>
    <lineage>
        <taxon>Bacteria</taxon>
        <taxon>Bacillati</taxon>
        <taxon>Bacillota</taxon>
        <taxon>Clostridia</taxon>
        <taxon>Eubacteriales</taxon>
        <taxon>Clostridiaceae</taxon>
        <taxon>Clostridium</taxon>
    </lineage>
</organism>
<dbReference type="EMBL" id="WHJC01000550">
    <property type="protein sequence ID" value="MPQ45273.1"/>
    <property type="molecule type" value="Genomic_DNA"/>
</dbReference>
<reference evidence="2 3" key="1">
    <citation type="submission" date="2019-10" db="EMBL/GenBank/DDBJ databases">
        <title>The Genome Sequence of Clostridium tarantellae Isolated from Fish Brain.</title>
        <authorList>
            <person name="Bano L."/>
            <person name="Kiel M."/>
            <person name="Sales G."/>
            <person name="Doxey A.C."/>
            <person name="Mansfield M.J."/>
            <person name="Schiavone M."/>
            <person name="Rossetto O."/>
            <person name="Pirazzini M."/>
            <person name="Dobrindt U."/>
            <person name="Montecucco C."/>
        </authorList>
    </citation>
    <scope>NUCLEOTIDE SEQUENCE [LARGE SCALE GENOMIC DNA]</scope>
    <source>
        <strain evidence="2 3">DSM 3997</strain>
    </source>
</reference>
<dbReference type="Proteomes" id="UP000430345">
    <property type="component" value="Unassembled WGS sequence"/>
</dbReference>
<dbReference type="GO" id="GO:0046872">
    <property type="term" value="F:metal ion binding"/>
    <property type="evidence" value="ECO:0007669"/>
    <property type="project" value="InterPro"/>
</dbReference>
<dbReference type="RefSeq" id="WP_152892406.1">
    <property type="nucleotide sequence ID" value="NZ_WHJC01000550.1"/>
</dbReference>
<dbReference type="Pfam" id="PF00403">
    <property type="entry name" value="HMA"/>
    <property type="match status" value="1"/>
</dbReference>
<gene>
    <name evidence="2" type="ORF">GBZ86_16270</name>
</gene>
<evidence type="ECO:0000313" key="2">
    <source>
        <dbReference type="EMBL" id="MPQ45273.1"/>
    </source>
</evidence>
<dbReference type="InterPro" id="IPR006121">
    <property type="entry name" value="HMA_dom"/>
</dbReference>
<dbReference type="OrthoDB" id="1913655at2"/>
<keyword evidence="3" id="KW-1185">Reference proteome</keyword>
<dbReference type="InterPro" id="IPR036163">
    <property type="entry name" value="HMA_dom_sf"/>
</dbReference>
<dbReference type="AlphaFoldDB" id="A0A6I1MR55"/>
<evidence type="ECO:0000313" key="3">
    <source>
        <dbReference type="Proteomes" id="UP000430345"/>
    </source>
</evidence>
<evidence type="ECO:0000259" key="1">
    <source>
        <dbReference type="PROSITE" id="PS50846"/>
    </source>
</evidence>
<comment type="caution">
    <text evidence="2">The sequence shown here is derived from an EMBL/GenBank/DDBJ whole genome shotgun (WGS) entry which is preliminary data.</text>
</comment>
<proteinExistence type="predicted"/>